<accession>A0A2Z6SGF7</accession>
<dbReference type="AlphaFoldDB" id="A0A2Z6SGF7"/>
<dbReference type="STRING" id="94130.A0A2Z6SGF7"/>
<comment type="caution">
    <text evidence="1">The sequence shown here is derived from an EMBL/GenBank/DDBJ whole genome shotgun (WGS) entry which is preliminary data.</text>
</comment>
<proteinExistence type="predicted"/>
<organism evidence="1 2">
    <name type="scientific">Rhizophagus clarus</name>
    <dbReference type="NCBI Taxonomy" id="94130"/>
    <lineage>
        <taxon>Eukaryota</taxon>
        <taxon>Fungi</taxon>
        <taxon>Fungi incertae sedis</taxon>
        <taxon>Mucoromycota</taxon>
        <taxon>Glomeromycotina</taxon>
        <taxon>Glomeromycetes</taxon>
        <taxon>Glomerales</taxon>
        <taxon>Glomeraceae</taxon>
        <taxon>Rhizophagus</taxon>
    </lineage>
</organism>
<reference evidence="1 2" key="1">
    <citation type="submission" date="2017-11" db="EMBL/GenBank/DDBJ databases">
        <title>The genome of Rhizophagus clarus HR1 reveals common genetic basis of auxotrophy among arbuscular mycorrhizal fungi.</title>
        <authorList>
            <person name="Kobayashi Y."/>
        </authorList>
    </citation>
    <scope>NUCLEOTIDE SEQUENCE [LARGE SCALE GENOMIC DNA]</scope>
    <source>
        <strain evidence="1 2">HR1</strain>
    </source>
</reference>
<evidence type="ECO:0000313" key="1">
    <source>
        <dbReference type="EMBL" id="GBC04419.1"/>
    </source>
</evidence>
<protein>
    <submittedName>
        <fullName evidence="1">Uncharacterized protein</fullName>
    </submittedName>
</protein>
<name>A0A2Z6SGF7_9GLOM</name>
<gene>
    <name evidence="1" type="ORF">RclHR1_05680004</name>
</gene>
<dbReference type="Proteomes" id="UP000247702">
    <property type="component" value="Unassembled WGS sequence"/>
</dbReference>
<evidence type="ECO:0000313" key="2">
    <source>
        <dbReference type="Proteomes" id="UP000247702"/>
    </source>
</evidence>
<sequence>MHLQCNLTNFEEELPTMIMVSLSCFDLLGNSVETNYHWLMVGILSPVLYHNYEFLSNREVDGGRFDVRISPNTEM</sequence>
<keyword evidence="2" id="KW-1185">Reference proteome</keyword>
<dbReference type="EMBL" id="BEXD01003946">
    <property type="protein sequence ID" value="GBC04419.1"/>
    <property type="molecule type" value="Genomic_DNA"/>
</dbReference>